<dbReference type="RefSeq" id="WP_143162245.1">
    <property type="nucleotide sequence ID" value="NZ_FQXV01000001.1"/>
</dbReference>
<keyword evidence="2" id="KW-1185">Reference proteome</keyword>
<proteinExistence type="predicted"/>
<evidence type="ECO:0000313" key="1">
    <source>
        <dbReference type="EMBL" id="SHH65833.1"/>
    </source>
</evidence>
<accession>A0A1M5USZ2</accession>
<dbReference type="AlphaFoldDB" id="A0A1M5USZ2"/>
<dbReference type="Proteomes" id="UP000183995">
    <property type="component" value="Unassembled WGS sequence"/>
</dbReference>
<organism evidence="1 2">
    <name type="scientific">Sporobacter termitidis DSM 10068</name>
    <dbReference type="NCBI Taxonomy" id="1123282"/>
    <lineage>
        <taxon>Bacteria</taxon>
        <taxon>Bacillati</taxon>
        <taxon>Bacillota</taxon>
        <taxon>Clostridia</taxon>
        <taxon>Eubacteriales</taxon>
        <taxon>Oscillospiraceae</taxon>
        <taxon>Sporobacter</taxon>
    </lineage>
</organism>
<gene>
    <name evidence="1" type="ORF">SAMN02745823_00655</name>
</gene>
<dbReference type="STRING" id="1123282.SAMN02745823_00655"/>
<dbReference type="EMBL" id="FQXV01000001">
    <property type="protein sequence ID" value="SHH65833.1"/>
    <property type="molecule type" value="Genomic_DNA"/>
</dbReference>
<dbReference type="InterPro" id="IPR058263">
    <property type="entry name" value="DUF7957"/>
</dbReference>
<evidence type="ECO:0000313" key="2">
    <source>
        <dbReference type="Proteomes" id="UP000183995"/>
    </source>
</evidence>
<sequence length="114" mass="13161">MMKYRILGNILEINNKRVNLNSEIGNVLLYDQLLLVRIYNPSATRPIEQPFNNIYAFNKNAEIVWKINGIIHQNTYYGAMRLDGDNNVVVVDLSGVQYTIDIGNREVVHKRGIR</sequence>
<dbReference type="Pfam" id="PF25857">
    <property type="entry name" value="DUF7957"/>
    <property type="match status" value="1"/>
</dbReference>
<reference evidence="1 2" key="1">
    <citation type="submission" date="2016-11" db="EMBL/GenBank/DDBJ databases">
        <authorList>
            <person name="Jaros S."/>
            <person name="Januszkiewicz K."/>
            <person name="Wedrychowicz H."/>
        </authorList>
    </citation>
    <scope>NUCLEOTIDE SEQUENCE [LARGE SCALE GENOMIC DNA]</scope>
    <source>
        <strain evidence="1 2">DSM 10068</strain>
    </source>
</reference>
<protein>
    <submittedName>
        <fullName evidence="1">Uncharacterized protein</fullName>
    </submittedName>
</protein>
<name>A0A1M5USZ2_9FIRM</name>